<dbReference type="OrthoDB" id="157646at2"/>
<dbReference type="InterPro" id="IPR014574">
    <property type="entry name" value="UCP032908"/>
</dbReference>
<keyword evidence="1" id="KW-1133">Transmembrane helix</keyword>
<keyword evidence="1" id="KW-0472">Membrane</keyword>
<dbReference type="RefSeq" id="WP_121525012.1">
    <property type="nucleotide sequence ID" value="NZ_RCHR01000012.1"/>
</dbReference>
<reference evidence="4 5" key="1">
    <citation type="submission" date="2018-10" db="EMBL/GenBank/DDBJ databases">
        <title>Oceanobacillus sp. YLB-02 draft genome.</title>
        <authorList>
            <person name="Yu L."/>
        </authorList>
    </citation>
    <scope>NUCLEOTIDE SEQUENCE [LARGE SCALE GENOMIC DNA]</scope>
    <source>
        <strain evidence="4 5">YLB-02</strain>
    </source>
</reference>
<dbReference type="PANTHER" id="PTHR37810">
    <property type="entry name" value="IMMUNITY PROTEIN SDPI"/>
    <property type="match status" value="1"/>
</dbReference>
<comment type="caution">
    <text evidence="4">The sequence shown here is derived from an EMBL/GenBank/DDBJ whole genome shotgun (WGS) entry which is preliminary data.</text>
</comment>
<keyword evidence="5" id="KW-1185">Reference proteome</keyword>
<accession>A0A498D8Z1</accession>
<feature type="transmembrane region" description="Helical" evidence="1">
    <location>
        <begin position="52"/>
        <end position="74"/>
    </location>
</feature>
<sequence>MNILLFLVVVFLPIFIMTIFIPYWTRKTESFGITIPEEIYFDDKLRKMRKQYAFTMSFFSILITIVFIFIGISFTNDEQTLSILFAIATAAYLGISFAVYLKFHQNMKALKAKENWNMSKSQQVFVDVRFRNQKLIYSNIWFILPIFIAAFLIFITFQAYQDIPEQIPMQYNFEGEVTNWAEKSHRSVILHPVMMVYLSLIFVLVNISIAKAKQQINPNNPKESIQKNIIFRRRSSGFLLITCFGLTLTFTLIQLSLIYPISSSLITRLPLIIVVIIIGGAIILSVTTGQGGSRLKNHSHESTNITARDDDKYWKLGQFYFNKNDPALFLEKRFGIGWTVNLARPLAWIILLAVIGLAFGIPFLLT</sequence>
<feature type="transmembrane region" description="Helical" evidence="1">
    <location>
        <begin position="265"/>
        <end position="286"/>
    </location>
</feature>
<dbReference type="GO" id="GO:0009636">
    <property type="term" value="P:response to toxic substance"/>
    <property type="evidence" value="ECO:0007669"/>
    <property type="project" value="TreeGrafter"/>
</dbReference>
<keyword evidence="1" id="KW-0812">Transmembrane</keyword>
<feature type="transmembrane region" description="Helical" evidence="1">
    <location>
        <begin position="6"/>
        <end position="25"/>
    </location>
</feature>
<dbReference type="InterPro" id="IPR043831">
    <property type="entry name" value="DUF5808"/>
</dbReference>
<feature type="transmembrane region" description="Helical" evidence="1">
    <location>
        <begin position="189"/>
        <end position="209"/>
    </location>
</feature>
<evidence type="ECO:0000259" key="2">
    <source>
        <dbReference type="Pfam" id="PF07853"/>
    </source>
</evidence>
<gene>
    <name evidence="4" type="ORF">D8M04_19110</name>
</gene>
<dbReference type="Pfam" id="PF07853">
    <property type="entry name" value="DUF1648"/>
    <property type="match status" value="1"/>
</dbReference>
<dbReference type="Pfam" id="PF19124">
    <property type="entry name" value="DUF5808"/>
    <property type="match status" value="1"/>
</dbReference>
<dbReference type="AlphaFoldDB" id="A0A498D8Z1"/>
<name>A0A498D8Z1_9BACI</name>
<evidence type="ECO:0000313" key="5">
    <source>
        <dbReference type="Proteomes" id="UP000270219"/>
    </source>
</evidence>
<dbReference type="PIRSF" id="PIRSF032908">
    <property type="entry name" value="UCP032908"/>
    <property type="match status" value="1"/>
</dbReference>
<evidence type="ECO:0000259" key="3">
    <source>
        <dbReference type="Pfam" id="PF19124"/>
    </source>
</evidence>
<feature type="transmembrane region" description="Helical" evidence="1">
    <location>
        <begin position="139"/>
        <end position="160"/>
    </location>
</feature>
<dbReference type="PANTHER" id="PTHR37810:SF9">
    <property type="entry name" value="MEMBRANE PROTEIN"/>
    <property type="match status" value="1"/>
</dbReference>
<feature type="transmembrane region" description="Helical" evidence="1">
    <location>
        <begin position="80"/>
        <end position="101"/>
    </location>
</feature>
<protein>
    <submittedName>
        <fullName evidence="4">DUF1648 domain-containing protein</fullName>
    </submittedName>
</protein>
<proteinExistence type="predicted"/>
<evidence type="ECO:0000313" key="4">
    <source>
        <dbReference type="EMBL" id="RLL40350.1"/>
    </source>
</evidence>
<feature type="transmembrane region" description="Helical" evidence="1">
    <location>
        <begin position="346"/>
        <end position="365"/>
    </location>
</feature>
<organism evidence="4 5">
    <name type="scientific">Oceanobacillus piezotolerans</name>
    <dbReference type="NCBI Taxonomy" id="2448030"/>
    <lineage>
        <taxon>Bacteria</taxon>
        <taxon>Bacillati</taxon>
        <taxon>Bacillota</taxon>
        <taxon>Bacilli</taxon>
        <taxon>Bacillales</taxon>
        <taxon>Bacillaceae</taxon>
        <taxon>Oceanobacillus</taxon>
    </lineage>
</organism>
<dbReference type="EMBL" id="RCHR01000012">
    <property type="protein sequence ID" value="RLL40350.1"/>
    <property type="molecule type" value="Genomic_DNA"/>
</dbReference>
<evidence type="ECO:0000256" key="1">
    <source>
        <dbReference type="SAM" id="Phobius"/>
    </source>
</evidence>
<feature type="domain" description="DUF1648" evidence="2">
    <location>
        <begin position="148"/>
        <end position="195"/>
    </location>
</feature>
<dbReference type="InterPro" id="IPR012867">
    <property type="entry name" value="DUF1648"/>
</dbReference>
<dbReference type="Proteomes" id="UP000270219">
    <property type="component" value="Unassembled WGS sequence"/>
</dbReference>
<feature type="domain" description="DUF5808" evidence="3">
    <location>
        <begin position="323"/>
        <end position="348"/>
    </location>
</feature>
<feature type="transmembrane region" description="Helical" evidence="1">
    <location>
        <begin position="237"/>
        <end position="259"/>
    </location>
</feature>